<dbReference type="OrthoDB" id="3690135at2759"/>
<protein>
    <submittedName>
        <fullName evidence="1">Uncharacterized protein</fullName>
    </submittedName>
</protein>
<keyword evidence="2" id="KW-1185">Reference proteome</keyword>
<evidence type="ECO:0000313" key="1">
    <source>
        <dbReference type="EMBL" id="KAJ4329994.1"/>
    </source>
</evidence>
<gene>
    <name evidence="1" type="ORF">N0V87_010397</name>
</gene>
<dbReference type="AlphaFoldDB" id="A0A9W9BUB3"/>
<proteinExistence type="predicted"/>
<reference evidence="1" key="1">
    <citation type="submission" date="2022-10" db="EMBL/GenBank/DDBJ databases">
        <title>Tapping the CABI collections for fungal endophytes: first genome assemblies for Collariella, Neodidymelliopsis, Ascochyta clinopodiicola, Didymella pomorum, Didymosphaeria variabile, Neocosmospora piperis and Neocucurbitaria cava.</title>
        <authorList>
            <person name="Hill R."/>
        </authorList>
    </citation>
    <scope>NUCLEOTIDE SEQUENCE</scope>
    <source>
        <strain evidence="1">IMI 360193</strain>
    </source>
</reference>
<comment type="caution">
    <text evidence="1">The sequence shown here is derived from an EMBL/GenBank/DDBJ whole genome shotgun (WGS) entry which is preliminary data.</text>
</comment>
<evidence type="ECO:0000313" key="2">
    <source>
        <dbReference type="Proteomes" id="UP001140562"/>
    </source>
</evidence>
<sequence>MGLEWQVEGYERDLISTIEERDDLLQRLENDGIFEVNDLRAIIETIDRNNQDYEARKIALGAQQRKRLAWMEAQNAQIDTAILDLEEKLQIAVLEFGGLSADFKENKEKDTAIAATLAFAMVCSEGTAATQDQDLDAASADSDLEW</sequence>
<dbReference type="Proteomes" id="UP001140562">
    <property type="component" value="Unassembled WGS sequence"/>
</dbReference>
<accession>A0A9W9BUB3</accession>
<name>A0A9W9BUB3_9PLEO</name>
<organism evidence="1 2">
    <name type="scientific">Didymella glomerata</name>
    <dbReference type="NCBI Taxonomy" id="749621"/>
    <lineage>
        <taxon>Eukaryota</taxon>
        <taxon>Fungi</taxon>
        <taxon>Dikarya</taxon>
        <taxon>Ascomycota</taxon>
        <taxon>Pezizomycotina</taxon>
        <taxon>Dothideomycetes</taxon>
        <taxon>Pleosporomycetidae</taxon>
        <taxon>Pleosporales</taxon>
        <taxon>Pleosporineae</taxon>
        <taxon>Didymellaceae</taxon>
        <taxon>Didymella</taxon>
    </lineage>
</organism>
<dbReference type="EMBL" id="JAPEUV010000239">
    <property type="protein sequence ID" value="KAJ4329994.1"/>
    <property type="molecule type" value="Genomic_DNA"/>
</dbReference>